<organism evidence="1 2">
    <name type="scientific">Pleurodeles waltl</name>
    <name type="common">Iberian ribbed newt</name>
    <dbReference type="NCBI Taxonomy" id="8319"/>
    <lineage>
        <taxon>Eukaryota</taxon>
        <taxon>Metazoa</taxon>
        <taxon>Chordata</taxon>
        <taxon>Craniata</taxon>
        <taxon>Vertebrata</taxon>
        <taxon>Euteleostomi</taxon>
        <taxon>Amphibia</taxon>
        <taxon>Batrachia</taxon>
        <taxon>Caudata</taxon>
        <taxon>Salamandroidea</taxon>
        <taxon>Salamandridae</taxon>
        <taxon>Pleurodelinae</taxon>
        <taxon>Pleurodeles</taxon>
    </lineage>
</organism>
<proteinExistence type="predicted"/>
<keyword evidence="2" id="KW-1185">Reference proteome</keyword>
<evidence type="ECO:0000313" key="2">
    <source>
        <dbReference type="Proteomes" id="UP001066276"/>
    </source>
</evidence>
<accession>A0AAV7T5A2</accession>
<protein>
    <submittedName>
        <fullName evidence="1">Uncharacterized protein</fullName>
    </submittedName>
</protein>
<sequence length="164" mass="17838">MVQGSVVAASTLAVLYGSEECRRCSTGGELEALLFMFWYSQVVLLPVREAIEKKCCGSGFMILGSAVVQMEKPCLECWTTGLGVLTWLDQTGTGILLESLSGWRSVKLEALRLTGLHHFYGTSPAHALLLGTAEAVAAVRQPLRTGQSAKLEAPHLKGLRHFYR</sequence>
<comment type="caution">
    <text evidence="1">The sequence shown here is derived from an EMBL/GenBank/DDBJ whole genome shotgun (WGS) entry which is preliminary data.</text>
</comment>
<name>A0AAV7T5A2_PLEWA</name>
<dbReference type="AlphaFoldDB" id="A0AAV7T5A2"/>
<dbReference type="Proteomes" id="UP001066276">
    <property type="component" value="Chromosome 4_1"/>
</dbReference>
<evidence type="ECO:0000313" key="1">
    <source>
        <dbReference type="EMBL" id="KAJ1171143.1"/>
    </source>
</evidence>
<reference evidence="1" key="1">
    <citation type="journal article" date="2022" name="bioRxiv">
        <title>Sequencing and chromosome-scale assembly of the giantPleurodeles waltlgenome.</title>
        <authorList>
            <person name="Brown T."/>
            <person name="Elewa A."/>
            <person name="Iarovenko S."/>
            <person name="Subramanian E."/>
            <person name="Araus A.J."/>
            <person name="Petzold A."/>
            <person name="Susuki M."/>
            <person name="Suzuki K.-i.T."/>
            <person name="Hayashi T."/>
            <person name="Toyoda A."/>
            <person name="Oliveira C."/>
            <person name="Osipova E."/>
            <person name="Leigh N.D."/>
            <person name="Simon A."/>
            <person name="Yun M.H."/>
        </authorList>
    </citation>
    <scope>NUCLEOTIDE SEQUENCE</scope>
    <source>
        <strain evidence="1">20211129_DDA</strain>
        <tissue evidence="1">Liver</tissue>
    </source>
</reference>
<gene>
    <name evidence="1" type="ORF">NDU88_003014</name>
</gene>
<dbReference type="EMBL" id="JANPWB010000007">
    <property type="protein sequence ID" value="KAJ1171143.1"/>
    <property type="molecule type" value="Genomic_DNA"/>
</dbReference>